<feature type="compositionally biased region" description="Low complexity" evidence="1">
    <location>
        <begin position="82"/>
        <end position="103"/>
    </location>
</feature>
<reference evidence="4 5" key="1">
    <citation type="submission" date="2020-08" db="EMBL/GenBank/DDBJ databases">
        <title>Sequencing the genomes of 1000 actinobacteria strains.</title>
        <authorList>
            <person name="Klenk H.-P."/>
        </authorList>
    </citation>
    <scope>NUCLEOTIDE SEQUENCE [LARGE SCALE GENOMIC DNA]</scope>
    <source>
        <strain evidence="4 5">DSM 45823</strain>
    </source>
</reference>
<dbReference type="Pfam" id="PF11350">
    <property type="entry name" value="DUF3152"/>
    <property type="match status" value="1"/>
</dbReference>
<sequence length="284" mass="30949">MRTRTPRNAPPYEPDHGPWPEAEENWLDEAFAGAERRRRRARIALAVLAVLVGAATVAAGIRFYRPDSPLGQGGAALAEQSPSRPAATPTVTPTPTVPSRGTGKFTRVPGTGRKAGRGRLMRYVVEVEGGIGHPATEFARTVEAILAHPRGWTAGGKWAFQRVSGRGYDFVVRLATPETVDRLCAKYGLETESEVNCAGGKEVIVNLKRWELLTPSYQGRPEEYRALTINHEVGHRLGYGHATCPRKGGPAPVMQQQVYGMKGCVINGWPYDERGRYITGPAVP</sequence>
<evidence type="ECO:0000256" key="2">
    <source>
        <dbReference type="SAM" id="Phobius"/>
    </source>
</evidence>
<feature type="domain" description="DUF3152" evidence="3">
    <location>
        <begin position="95"/>
        <end position="261"/>
    </location>
</feature>
<protein>
    <recommendedName>
        <fullName evidence="3">DUF3152 domain-containing protein</fullName>
    </recommendedName>
</protein>
<proteinExistence type="predicted"/>
<keyword evidence="2" id="KW-0812">Transmembrane</keyword>
<name>A0A7W3MSW9_9ACTN</name>
<feature type="transmembrane region" description="Helical" evidence="2">
    <location>
        <begin position="43"/>
        <end position="64"/>
    </location>
</feature>
<feature type="region of interest" description="Disordered" evidence="1">
    <location>
        <begin position="1"/>
        <end position="21"/>
    </location>
</feature>
<evidence type="ECO:0000259" key="3">
    <source>
        <dbReference type="Pfam" id="PF11350"/>
    </source>
</evidence>
<keyword evidence="5" id="KW-1185">Reference proteome</keyword>
<evidence type="ECO:0000313" key="4">
    <source>
        <dbReference type="EMBL" id="MBA9001310.1"/>
    </source>
</evidence>
<keyword evidence="2" id="KW-0472">Membrane</keyword>
<dbReference type="SUPFAM" id="SSF55486">
    <property type="entry name" value="Metalloproteases ('zincins'), catalytic domain"/>
    <property type="match status" value="1"/>
</dbReference>
<gene>
    <name evidence="4" type="ORF">HNR21_000192</name>
</gene>
<comment type="caution">
    <text evidence="4">The sequence shown here is derived from an EMBL/GenBank/DDBJ whole genome shotgun (WGS) entry which is preliminary data.</text>
</comment>
<accession>A0A7W3MSW9</accession>
<evidence type="ECO:0000313" key="5">
    <source>
        <dbReference type="Proteomes" id="UP000539313"/>
    </source>
</evidence>
<evidence type="ECO:0000256" key="1">
    <source>
        <dbReference type="SAM" id="MobiDB-lite"/>
    </source>
</evidence>
<dbReference type="Proteomes" id="UP000539313">
    <property type="component" value="Unassembled WGS sequence"/>
</dbReference>
<dbReference type="InterPro" id="IPR022603">
    <property type="entry name" value="DUF3152"/>
</dbReference>
<keyword evidence="2" id="KW-1133">Transmembrane helix</keyword>
<organism evidence="4 5">
    <name type="scientific">Thermomonospora cellulosilytica</name>
    <dbReference type="NCBI Taxonomy" id="1411118"/>
    <lineage>
        <taxon>Bacteria</taxon>
        <taxon>Bacillati</taxon>
        <taxon>Actinomycetota</taxon>
        <taxon>Actinomycetes</taxon>
        <taxon>Streptosporangiales</taxon>
        <taxon>Thermomonosporaceae</taxon>
        <taxon>Thermomonospora</taxon>
    </lineage>
</organism>
<dbReference type="EMBL" id="JACJII010000001">
    <property type="protein sequence ID" value="MBA9001310.1"/>
    <property type="molecule type" value="Genomic_DNA"/>
</dbReference>
<dbReference type="AlphaFoldDB" id="A0A7W3MSW9"/>
<dbReference type="RefSeq" id="WP_182703666.1">
    <property type="nucleotide sequence ID" value="NZ_JACJII010000001.1"/>
</dbReference>
<feature type="region of interest" description="Disordered" evidence="1">
    <location>
        <begin position="71"/>
        <end position="111"/>
    </location>
</feature>